<proteinExistence type="predicted"/>
<reference evidence="2 3" key="1">
    <citation type="journal article" date="2022" name="Cell">
        <title>Repeat-based holocentromeres influence genome architecture and karyotype evolution.</title>
        <authorList>
            <person name="Hofstatter P.G."/>
            <person name="Thangavel G."/>
            <person name="Lux T."/>
            <person name="Neumann P."/>
            <person name="Vondrak T."/>
            <person name="Novak P."/>
            <person name="Zhang M."/>
            <person name="Costa L."/>
            <person name="Castellani M."/>
            <person name="Scott A."/>
            <person name="Toegelov H."/>
            <person name="Fuchs J."/>
            <person name="Mata-Sucre Y."/>
            <person name="Dias Y."/>
            <person name="Vanzela A.L.L."/>
            <person name="Huettel B."/>
            <person name="Almeida C.C.S."/>
            <person name="Simkova H."/>
            <person name="Souza G."/>
            <person name="Pedrosa-Harand A."/>
            <person name="Macas J."/>
            <person name="Mayer K.F.X."/>
            <person name="Houben A."/>
            <person name="Marques A."/>
        </authorList>
    </citation>
    <scope>NUCLEOTIDE SEQUENCE [LARGE SCALE GENOMIC DNA]</scope>
    <source>
        <strain evidence="2">RhyTen1mFocal</strain>
    </source>
</reference>
<organism evidence="2 3">
    <name type="scientific">Rhynchospora tenuis</name>
    <dbReference type="NCBI Taxonomy" id="198213"/>
    <lineage>
        <taxon>Eukaryota</taxon>
        <taxon>Viridiplantae</taxon>
        <taxon>Streptophyta</taxon>
        <taxon>Embryophyta</taxon>
        <taxon>Tracheophyta</taxon>
        <taxon>Spermatophyta</taxon>
        <taxon>Magnoliopsida</taxon>
        <taxon>Liliopsida</taxon>
        <taxon>Poales</taxon>
        <taxon>Cyperaceae</taxon>
        <taxon>Cyperoideae</taxon>
        <taxon>Rhynchosporeae</taxon>
        <taxon>Rhynchospora</taxon>
    </lineage>
</organism>
<protein>
    <recommendedName>
        <fullName evidence="1">F-box domain-containing protein</fullName>
    </recommendedName>
</protein>
<dbReference type="InterPro" id="IPR053781">
    <property type="entry name" value="F-box_AtFBL13-like"/>
</dbReference>
<dbReference type="Gene3D" id="1.20.1280.50">
    <property type="match status" value="1"/>
</dbReference>
<dbReference type="InterPro" id="IPR036047">
    <property type="entry name" value="F-box-like_dom_sf"/>
</dbReference>
<dbReference type="PROSITE" id="PS50181">
    <property type="entry name" value="FBOX"/>
    <property type="match status" value="1"/>
</dbReference>
<dbReference type="SUPFAM" id="SSF81383">
    <property type="entry name" value="F-box domain"/>
    <property type="match status" value="1"/>
</dbReference>
<dbReference type="EMBL" id="JAMRDG010000002">
    <property type="protein sequence ID" value="KAJ3684177.1"/>
    <property type="molecule type" value="Genomic_DNA"/>
</dbReference>
<dbReference type="PANTHER" id="PTHR34223">
    <property type="entry name" value="OS11G0201299 PROTEIN"/>
    <property type="match status" value="1"/>
</dbReference>
<dbReference type="InterPro" id="IPR053197">
    <property type="entry name" value="F-box_SCFL_complex_component"/>
</dbReference>
<evidence type="ECO:0000313" key="3">
    <source>
        <dbReference type="Proteomes" id="UP001210211"/>
    </source>
</evidence>
<gene>
    <name evidence="2" type="ORF">LUZ61_013341</name>
</gene>
<dbReference type="AlphaFoldDB" id="A0AAD5W8L8"/>
<evidence type="ECO:0000313" key="2">
    <source>
        <dbReference type="EMBL" id="KAJ3684177.1"/>
    </source>
</evidence>
<dbReference type="Pfam" id="PF00646">
    <property type="entry name" value="F-box"/>
    <property type="match status" value="1"/>
</dbReference>
<dbReference type="InterPro" id="IPR001810">
    <property type="entry name" value="F-box_dom"/>
</dbReference>
<feature type="domain" description="F-box" evidence="1">
    <location>
        <begin position="16"/>
        <end position="66"/>
    </location>
</feature>
<evidence type="ECO:0000259" key="1">
    <source>
        <dbReference type="PROSITE" id="PS50181"/>
    </source>
</evidence>
<dbReference type="SUPFAM" id="SSF52047">
    <property type="entry name" value="RNI-like"/>
    <property type="match status" value="1"/>
</dbReference>
<dbReference type="CDD" id="cd22160">
    <property type="entry name" value="F-box_AtFBL13-like"/>
    <property type="match status" value="1"/>
</dbReference>
<dbReference type="Proteomes" id="UP001210211">
    <property type="component" value="Unassembled WGS sequence"/>
</dbReference>
<keyword evidence="3" id="KW-1185">Reference proteome</keyword>
<accession>A0AAD5W8L8</accession>
<comment type="caution">
    <text evidence="2">The sequence shown here is derived from an EMBL/GenBank/DDBJ whole genome shotgun (WGS) entry which is preliminary data.</text>
</comment>
<dbReference type="PANTHER" id="PTHR34223:SF83">
    <property type="entry name" value="F-BOX DOMAIN-CONTAINING PROTEIN"/>
    <property type="match status" value="1"/>
</dbReference>
<sequence>METAQTETDPKPQIEIDRLSNLPEALLIVILSFLPTRSAVRTSVLSRRFQHLWKASPSVNLSFQKNTFKESPSYVAMANSALLCRQPSDPPLLRLRLDVPYQLPFDLPPEFICSLLDHAHSLGLRHLTLDGSGDHELILQSVFSITSLQSLSLPISSRELVFPSTAIATTLTCLKSLSLDLKPSNSAQVERLLSELCCLEHLQLGIVAGVLTVSSLTVKKLELLIFNTINDTDSVVRLSMPSLEFLYLESQGITEHLPHIHGDIPLLRKSVIKLRNLRSNNVNAVIAQFLKFISHAEELSLDLKEHWYEDYPFDILLEPGKEIPVFPNLKHLNARMCFHEHNFEAVISLLRQSPALQSVKLVHKVAGYFNRWPKKRRRKDWRSKLPRNADGNYQYAYFTNLHLIENNEGFMKLLSKNSTPLELKARKAVTRTSCAAKLISGF</sequence>
<name>A0AAD5W8L8_9POAL</name>